<dbReference type="AlphaFoldDB" id="A0A4Q9MC45"/>
<dbReference type="PROSITE" id="PS50865">
    <property type="entry name" value="ZF_MYND_2"/>
    <property type="match status" value="1"/>
</dbReference>
<dbReference type="GO" id="GO:0008270">
    <property type="term" value="F:zinc ion binding"/>
    <property type="evidence" value="ECO:0007669"/>
    <property type="project" value="UniProtKB-KW"/>
</dbReference>
<name>A0A4Q9MC45_9APHY</name>
<dbReference type="SUPFAM" id="SSF144232">
    <property type="entry name" value="HIT/MYND zinc finger-like"/>
    <property type="match status" value="1"/>
</dbReference>
<evidence type="ECO:0000256" key="1">
    <source>
        <dbReference type="ARBA" id="ARBA00022723"/>
    </source>
</evidence>
<keyword evidence="2 4" id="KW-0863">Zinc-finger</keyword>
<dbReference type="EMBL" id="ML143472">
    <property type="protein sequence ID" value="TBU24815.1"/>
    <property type="molecule type" value="Genomic_DNA"/>
</dbReference>
<sequence length="331" mass="36962">MQSNTWEAVVSHFPDVPLSVPALRRCHHCARAQEEDPATRLRKCAGCSRALYCSKACQKAAWQKHKLVCCDATDFTARNNSGQLHSGLRSLGYSDLATFTNTLQEFMEAHTWALRSLAKAHVLRSGGLDWVLNPPKMLYIFLIPASVLGLSERNPARTFRLKSHGFVSLADHALYNSRAAADWMRSQPTRAAAAELYGRHPLYAGLLPVMFDVEGLNMTFLHNYPLFRPFHPQTLSEPTKNLVLDDILELSAGSINAGLPLRAVEEAGPMGLLFALPGRFVRSQGSSWTWKALFPTWAEYQRGEHQELDETLDKLKAGITPSETMIVFRSL</sequence>
<feature type="domain" description="MYND-type" evidence="5">
    <location>
        <begin position="26"/>
        <end position="69"/>
    </location>
</feature>
<evidence type="ECO:0000259" key="5">
    <source>
        <dbReference type="PROSITE" id="PS50865"/>
    </source>
</evidence>
<proteinExistence type="predicted"/>
<accession>A0A4Q9MC45</accession>
<evidence type="ECO:0000256" key="3">
    <source>
        <dbReference type="ARBA" id="ARBA00022833"/>
    </source>
</evidence>
<keyword evidence="3" id="KW-0862">Zinc</keyword>
<dbReference type="OrthoDB" id="2757990at2759"/>
<dbReference type="Gene3D" id="6.10.140.2220">
    <property type="match status" value="1"/>
</dbReference>
<evidence type="ECO:0000313" key="6">
    <source>
        <dbReference type="EMBL" id="TBU24815.1"/>
    </source>
</evidence>
<evidence type="ECO:0000256" key="2">
    <source>
        <dbReference type="ARBA" id="ARBA00022771"/>
    </source>
</evidence>
<gene>
    <name evidence="6" type="ORF">BD311DRAFT_728934</name>
</gene>
<dbReference type="Proteomes" id="UP000292957">
    <property type="component" value="Unassembled WGS sequence"/>
</dbReference>
<dbReference type="InterPro" id="IPR002893">
    <property type="entry name" value="Znf_MYND"/>
</dbReference>
<protein>
    <recommendedName>
        <fullName evidence="5">MYND-type domain-containing protein</fullName>
    </recommendedName>
</protein>
<dbReference type="Pfam" id="PF01753">
    <property type="entry name" value="zf-MYND"/>
    <property type="match status" value="1"/>
</dbReference>
<reference evidence="6" key="1">
    <citation type="submission" date="2019-01" db="EMBL/GenBank/DDBJ databases">
        <title>Draft genome sequences of three monokaryotic isolates of the white-rot basidiomycete fungus Dichomitus squalens.</title>
        <authorList>
            <consortium name="DOE Joint Genome Institute"/>
            <person name="Lopez S.C."/>
            <person name="Andreopoulos B."/>
            <person name="Pangilinan J."/>
            <person name="Lipzen A."/>
            <person name="Riley R."/>
            <person name="Ahrendt S."/>
            <person name="Ng V."/>
            <person name="Barry K."/>
            <person name="Daum C."/>
            <person name="Grigoriev I.V."/>
            <person name="Hilden K.S."/>
            <person name="Makela M.R."/>
            <person name="de Vries R.P."/>
        </authorList>
    </citation>
    <scope>NUCLEOTIDE SEQUENCE [LARGE SCALE GENOMIC DNA]</scope>
    <source>
        <strain evidence="6">OM18370.1</strain>
    </source>
</reference>
<keyword evidence="1" id="KW-0479">Metal-binding</keyword>
<evidence type="ECO:0000256" key="4">
    <source>
        <dbReference type="PROSITE-ProRule" id="PRU00134"/>
    </source>
</evidence>
<organism evidence="6">
    <name type="scientific">Dichomitus squalens</name>
    <dbReference type="NCBI Taxonomy" id="114155"/>
    <lineage>
        <taxon>Eukaryota</taxon>
        <taxon>Fungi</taxon>
        <taxon>Dikarya</taxon>
        <taxon>Basidiomycota</taxon>
        <taxon>Agaricomycotina</taxon>
        <taxon>Agaricomycetes</taxon>
        <taxon>Polyporales</taxon>
        <taxon>Polyporaceae</taxon>
        <taxon>Dichomitus</taxon>
    </lineage>
</organism>